<reference evidence="2 3" key="1">
    <citation type="submission" date="2018-01" db="EMBL/GenBank/DDBJ databases">
        <title>Genomic Encyclopedia of Type Strains, Phase III (KMG-III): the genomes of soil and plant-associated and newly described type strains.</title>
        <authorList>
            <person name="Whitman W."/>
        </authorList>
    </citation>
    <scope>NUCLEOTIDE SEQUENCE [LARGE SCALE GENOMIC DNA]</scope>
    <source>
        <strain evidence="2 3">1131</strain>
    </source>
</reference>
<dbReference type="EMBL" id="PQFZ01000015">
    <property type="protein sequence ID" value="POR48373.1"/>
    <property type="molecule type" value="Genomic_DNA"/>
</dbReference>
<sequence length="166" mass="18091">MLASGQSGPAQKAVENKVAAENAACAALPEPYDVTEQIGYLLRRAYHRHLAIFQEHIGDPQMTAVQFATLCALARQGQASQKDLIAATAIDQGTIRGILERLHARGCITLDKDPQDARKVLVAITPAGRALLDEMIPRARDITHRTLAELNPAEQVAAIFVLRKMF</sequence>
<dbReference type="PANTHER" id="PTHR33164">
    <property type="entry name" value="TRANSCRIPTIONAL REGULATOR, MARR FAMILY"/>
    <property type="match status" value="1"/>
</dbReference>
<comment type="caution">
    <text evidence="2">The sequence shown here is derived from an EMBL/GenBank/DDBJ whole genome shotgun (WGS) entry which is preliminary data.</text>
</comment>
<dbReference type="RefSeq" id="WP_210202405.1">
    <property type="nucleotide sequence ID" value="NZ_PQFZ01000015.1"/>
</dbReference>
<feature type="domain" description="HTH marR-type" evidence="1">
    <location>
        <begin position="35"/>
        <end position="166"/>
    </location>
</feature>
<keyword evidence="2" id="KW-0238">DNA-binding</keyword>
<proteinExistence type="predicted"/>
<evidence type="ECO:0000313" key="2">
    <source>
        <dbReference type="EMBL" id="POR48373.1"/>
    </source>
</evidence>
<evidence type="ECO:0000259" key="1">
    <source>
        <dbReference type="PROSITE" id="PS50995"/>
    </source>
</evidence>
<gene>
    <name evidence="2" type="ORF">CYD53_115121</name>
</gene>
<dbReference type="InterPro" id="IPR000835">
    <property type="entry name" value="HTH_MarR-typ"/>
</dbReference>
<dbReference type="PROSITE" id="PS50995">
    <property type="entry name" value="HTH_MARR_2"/>
    <property type="match status" value="1"/>
</dbReference>
<dbReference type="Proteomes" id="UP000236919">
    <property type="component" value="Unassembled WGS sequence"/>
</dbReference>
<dbReference type="GO" id="GO:0003700">
    <property type="term" value="F:DNA-binding transcription factor activity"/>
    <property type="evidence" value="ECO:0007669"/>
    <property type="project" value="InterPro"/>
</dbReference>
<dbReference type="InterPro" id="IPR036390">
    <property type="entry name" value="WH_DNA-bd_sf"/>
</dbReference>
<protein>
    <submittedName>
        <fullName evidence="2">DNA-binding MarR family transcriptional regulator</fullName>
    </submittedName>
</protein>
<dbReference type="InterPro" id="IPR036388">
    <property type="entry name" value="WH-like_DNA-bd_sf"/>
</dbReference>
<dbReference type="InterPro" id="IPR039422">
    <property type="entry name" value="MarR/SlyA-like"/>
</dbReference>
<dbReference type="Pfam" id="PF12802">
    <property type="entry name" value="MarR_2"/>
    <property type="match status" value="1"/>
</dbReference>
<dbReference type="Gene3D" id="1.10.10.10">
    <property type="entry name" value="Winged helix-like DNA-binding domain superfamily/Winged helix DNA-binding domain"/>
    <property type="match status" value="1"/>
</dbReference>
<dbReference type="SUPFAM" id="SSF46785">
    <property type="entry name" value="Winged helix' DNA-binding domain"/>
    <property type="match status" value="1"/>
</dbReference>
<accession>A0A2S4M0Y4</accession>
<dbReference type="SMART" id="SM00347">
    <property type="entry name" value="HTH_MARR"/>
    <property type="match status" value="1"/>
</dbReference>
<dbReference type="GO" id="GO:0006950">
    <property type="term" value="P:response to stress"/>
    <property type="evidence" value="ECO:0007669"/>
    <property type="project" value="TreeGrafter"/>
</dbReference>
<keyword evidence="3" id="KW-1185">Reference proteome</keyword>
<dbReference type="GO" id="GO:0003677">
    <property type="term" value="F:DNA binding"/>
    <property type="evidence" value="ECO:0007669"/>
    <property type="project" value="UniProtKB-KW"/>
</dbReference>
<name>A0A2S4M0Y4_9HYPH</name>
<evidence type="ECO:0000313" key="3">
    <source>
        <dbReference type="Proteomes" id="UP000236919"/>
    </source>
</evidence>
<dbReference type="PANTHER" id="PTHR33164:SF95">
    <property type="entry name" value="TRANSCRIPTIONAL REGULATOR"/>
    <property type="match status" value="1"/>
</dbReference>
<organism evidence="2 3">
    <name type="scientific">Bosea psychrotolerans</name>
    <dbReference type="NCBI Taxonomy" id="1871628"/>
    <lineage>
        <taxon>Bacteria</taxon>
        <taxon>Pseudomonadati</taxon>
        <taxon>Pseudomonadota</taxon>
        <taxon>Alphaproteobacteria</taxon>
        <taxon>Hyphomicrobiales</taxon>
        <taxon>Boseaceae</taxon>
        <taxon>Bosea</taxon>
    </lineage>
</organism>
<dbReference type="AlphaFoldDB" id="A0A2S4M0Y4"/>